<name>A0ABQ9I4F2_9NEOP</name>
<accession>A0ABQ9I4F2</accession>
<evidence type="ECO:0000313" key="3">
    <source>
        <dbReference type="Proteomes" id="UP001159363"/>
    </source>
</evidence>
<reference evidence="2 3" key="1">
    <citation type="submission" date="2023-02" db="EMBL/GenBank/DDBJ databases">
        <title>LHISI_Scaffold_Assembly.</title>
        <authorList>
            <person name="Stuart O.P."/>
            <person name="Cleave R."/>
            <person name="Magrath M.J.L."/>
            <person name="Mikheyev A.S."/>
        </authorList>
    </citation>
    <scope>NUCLEOTIDE SEQUENCE [LARGE SCALE GENOMIC DNA]</scope>
    <source>
        <strain evidence="2">Daus_M_001</strain>
        <tissue evidence="2">Leg muscle</tissue>
    </source>
</reference>
<dbReference type="Proteomes" id="UP001159363">
    <property type="component" value="Chromosome 3"/>
</dbReference>
<organism evidence="2 3">
    <name type="scientific">Dryococelus australis</name>
    <dbReference type="NCBI Taxonomy" id="614101"/>
    <lineage>
        <taxon>Eukaryota</taxon>
        <taxon>Metazoa</taxon>
        <taxon>Ecdysozoa</taxon>
        <taxon>Arthropoda</taxon>
        <taxon>Hexapoda</taxon>
        <taxon>Insecta</taxon>
        <taxon>Pterygota</taxon>
        <taxon>Neoptera</taxon>
        <taxon>Polyneoptera</taxon>
        <taxon>Phasmatodea</taxon>
        <taxon>Verophasmatodea</taxon>
        <taxon>Anareolatae</taxon>
        <taxon>Phasmatidae</taxon>
        <taxon>Eurycanthinae</taxon>
        <taxon>Dryococelus</taxon>
    </lineage>
</organism>
<evidence type="ECO:0000313" key="2">
    <source>
        <dbReference type="EMBL" id="KAJ8890828.1"/>
    </source>
</evidence>
<sequence>MTAYDPINTAAVQRPAVLVEALRLGLTRHVEFSIHMPSLKAECGNRDIGEEDRRRREITRRRRTRCLYGVNAQEGVEPADLARPRVSSRCASHLPVPPGTAVAERLDCSPPTNKASWLQSLAGSRLDFRKWEPCRTMPLLGGFSRGSPVFVVLSFRYSSILTSFHPHRFSRADCFESNENLVQRIHSRSNLLTQLNSTPVSPSSPGRLLGFPAERVCSCRWGGCPGGRTCPPASLPRGWAWLRRSTFPSGGPLRQPSQSPPPPFNARTQEQRHREAMDLIMLFAASSVVAGDGPRPLQPRTTRRRVTLVRREGRAGDWFTHATSSSSMTQAGVAIARRGSPTRRQGTLYSFSLPLKEWDGPAQLIYTPLRHHGNTARLARRSDEALARECSCHSYRSRFSTLEQRSGQLHIRTSLTPLCPASDHHVVLPTSEEKWLRIAAKKHDEIPYGISFSVDSTPTVSAQHVQVRITPFGKREGRFCHQRDFVCLCIYNVTELTAEGSRREAWIWNEYNEASLNGKRNKMLRYFVLDDEGGLTIVCRIRQSSVRLSLIRLFSRLLVESDSQQSVVRQSFCTTKSQRDNCPPRKGEGNPDRKGAARRLATRCACANPNAERVSSVRARRAASARAPAT</sequence>
<gene>
    <name evidence="2" type="ORF">PR048_010337</name>
</gene>
<evidence type="ECO:0000256" key="1">
    <source>
        <dbReference type="SAM" id="MobiDB-lite"/>
    </source>
</evidence>
<feature type="region of interest" description="Disordered" evidence="1">
    <location>
        <begin position="249"/>
        <end position="271"/>
    </location>
</feature>
<dbReference type="EMBL" id="JARBHB010000003">
    <property type="protein sequence ID" value="KAJ8890828.1"/>
    <property type="molecule type" value="Genomic_DNA"/>
</dbReference>
<keyword evidence="3" id="KW-1185">Reference proteome</keyword>
<comment type="caution">
    <text evidence="2">The sequence shown here is derived from an EMBL/GenBank/DDBJ whole genome shotgun (WGS) entry which is preliminary data.</text>
</comment>
<protein>
    <submittedName>
        <fullName evidence="2">Uncharacterized protein</fullName>
    </submittedName>
</protein>
<feature type="compositionally biased region" description="Basic and acidic residues" evidence="1">
    <location>
        <begin position="577"/>
        <end position="595"/>
    </location>
</feature>
<feature type="region of interest" description="Disordered" evidence="1">
    <location>
        <begin position="577"/>
        <end position="596"/>
    </location>
</feature>
<proteinExistence type="predicted"/>